<evidence type="ECO:0000256" key="3">
    <source>
        <dbReference type="ARBA" id="ARBA00023125"/>
    </source>
</evidence>
<evidence type="ECO:0000256" key="1">
    <source>
        <dbReference type="ARBA" id="ARBA00009437"/>
    </source>
</evidence>
<evidence type="ECO:0000259" key="5">
    <source>
        <dbReference type="PROSITE" id="PS50931"/>
    </source>
</evidence>
<dbReference type="Pfam" id="PF03466">
    <property type="entry name" value="LysR_substrate"/>
    <property type="match status" value="1"/>
</dbReference>
<dbReference type="InterPro" id="IPR058163">
    <property type="entry name" value="LysR-type_TF_proteobact-type"/>
</dbReference>
<dbReference type="InterPro" id="IPR036388">
    <property type="entry name" value="WH-like_DNA-bd_sf"/>
</dbReference>
<dbReference type="PROSITE" id="PS50931">
    <property type="entry name" value="HTH_LYSR"/>
    <property type="match status" value="1"/>
</dbReference>
<evidence type="ECO:0000256" key="4">
    <source>
        <dbReference type="ARBA" id="ARBA00023163"/>
    </source>
</evidence>
<dbReference type="PANTHER" id="PTHR30537:SF1">
    <property type="entry name" value="HTH-TYPE TRANSCRIPTIONAL REGULATOR PGRR"/>
    <property type="match status" value="1"/>
</dbReference>
<dbReference type="PANTHER" id="PTHR30537">
    <property type="entry name" value="HTH-TYPE TRANSCRIPTIONAL REGULATOR"/>
    <property type="match status" value="1"/>
</dbReference>
<dbReference type="SUPFAM" id="SSF53850">
    <property type="entry name" value="Periplasmic binding protein-like II"/>
    <property type="match status" value="1"/>
</dbReference>
<sequence>MRHFNELHAFITVARAGSFTAAAQRLGVSKSALSQTIGHLEGRLNLRLFNRTTRSISLTPAGAQLFGETEPHFAAIQDGIDNLGNFKDTLSGSIRINTSELAANLILYPKLKPLLAQYPELHIDLVVDNRWVDIVGQGFDMGVRLGYAVHQDMIAVQISAAAKMVVVASPDYLHGKPAVADISDLLQHRLIGMRFSSDHQQTAWEFNVNNQTVAFQPQAQFSANNNLRYQAVRDGLGIAWLPEMAVKNDLDSGSLIELLGEYAIVYEPLYLYYPNRKGHLNIFKIVVDALRWRD</sequence>
<feature type="domain" description="HTH lysR-type" evidence="5">
    <location>
        <begin position="1"/>
        <end position="59"/>
    </location>
</feature>
<proteinExistence type="inferred from homology"/>
<reference evidence="6 7" key="1">
    <citation type="journal article" date="2022" name="Res Sq">
        <title>Evolution of multicellular longitudinally dividing oral cavity symbionts (Neisseriaceae).</title>
        <authorList>
            <person name="Nyongesa S."/>
            <person name="Weber P."/>
            <person name="Bernet E."/>
            <person name="Pullido F."/>
            <person name="Nieckarz M."/>
            <person name="Delaby M."/>
            <person name="Nieves C."/>
            <person name="Viehboeck T."/>
            <person name="Krause N."/>
            <person name="Rivera-Millot A."/>
            <person name="Nakamura A."/>
            <person name="Vischer N."/>
            <person name="VanNieuwenhze M."/>
            <person name="Brun Y."/>
            <person name="Cava F."/>
            <person name="Bulgheresi S."/>
            <person name="Veyrier F."/>
        </authorList>
    </citation>
    <scope>NUCLEOTIDE SEQUENCE [LARGE SCALE GENOMIC DNA]</scope>
    <source>
        <strain evidence="6 7">CCUG 63373m</strain>
    </source>
</reference>
<dbReference type="InterPro" id="IPR036390">
    <property type="entry name" value="WH_DNA-bd_sf"/>
</dbReference>
<keyword evidence="3" id="KW-0238">DNA-binding</keyword>
<evidence type="ECO:0000256" key="2">
    <source>
        <dbReference type="ARBA" id="ARBA00023015"/>
    </source>
</evidence>
<dbReference type="RefSeq" id="WP_244787302.1">
    <property type="nucleotide sequence ID" value="NZ_CP091508.1"/>
</dbReference>
<comment type="similarity">
    <text evidence="1">Belongs to the LysR transcriptional regulatory family.</text>
</comment>
<evidence type="ECO:0000313" key="7">
    <source>
        <dbReference type="Proteomes" id="UP000829817"/>
    </source>
</evidence>
<name>A0ABY4DVH3_9NEIS</name>
<gene>
    <name evidence="6" type="ORF">LVJ83_06090</name>
</gene>
<keyword evidence="4" id="KW-0804">Transcription</keyword>
<dbReference type="PRINTS" id="PR00039">
    <property type="entry name" value="HTHLYSR"/>
</dbReference>
<dbReference type="Gene3D" id="1.10.10.10">
    <property type="entry name" value="Winged helix-like DNA-binding domain superfamily/Winged helix DNA-binding domain"/>
    <property type="match status" value="1"/>
</dbReference>
<keyword evidence="2" id="KW-0805">Transcription regulation</keyword>
<dbReference type="EMBL" id="CP091508">
    <property type="protein sequence ID" value="UOO83027.1"/>
    <property type="molecule type" value="Genomic_DNA"/>
</dbReference>
<dbReference type="Gene3D" id="3.40.190.290">
    <property type="match status" value="1"/>
</dbReference>
<organism evidence="6 7">
    <name type="scientific">Uruburuella testudinis</name>
    <dbReference type="NCBI Taxonomy" id="1282863"/>
    <lineage>
        <taxon>Bacteria</taxon>
        <taxon>Pseudomonadati</taxon>
        <taxon>Pseudomonadota</taxon>
        <taxon>Betaproteobacteria</taxon>
        <taxon>Neisseriales</taxon>
        <taxon>Neisseriaceae</taxon>
        <taxon>Uruburuella</taxon>
    </lineage>
</organism>
<protein>
    <submittedName>
        <fullName evidence="6">LysR family transcriptional regulator</fullName>
    </submittedName>
</protein>
<dbReference type="InterPro" id="IPR005119">
    <property type="entry name" value="LysR_subst-bd"/>
</dbReference>
<dbReference type="Proteomes" id="UP000829817">
    <property type="component" value="Chromosome"/>
</dbReference>
<keyword evidence="7" id="KW-1185">Reference proteome</keyword>
<evidence type="ECO:0000313" key="6">
    <source>
        <dbReference type="EMBL" id="UOO83027.1"/>
    </source>
</evidence>
<accession>A0ABY4DVH3</accession>
<dbReference type="InterPro" id="IPR000847">
    <property type="entry name" value="LysR_HTH_N"/>
</dbReference>
<dbReference type="Pfam" id="PF00126">
    <property type="entry name" value="HTH_1"/>
    <property type="match status" value="1"/>
</dbReference>
<dbReference type="SUPFAM" id="SSF46785">
    <property type="entry name" value="Winged helix' DNA-binding domain"/>
    <property type="match status" value="1"/>
</dbReference>